<dbReference type="InterPro" id="IPR005710">
    <property type="entry name" value="Ribosomal_uS4_euk/arc"/>
</dbReference>
<evidence type="ECO:0000256" key="6">
    <source>
        <dbReference type="ARBA" id="ARBA00023274"/>
    </source>
</evidence>
<evidence type="ECO:0000256" key="5">
    <source>
        <dbReference type="ARBA" id="ARBA00022980"/>
    </source>
</evidence>
<dbReference type="InterPro" id="IPR036948">
    <property type="entry name" value="Ribosomal_eL21_sf"/>
</dbReference>
<dbReference type="PROSITE" id="PS01171">
    <property type="entry name" value="RIBOSOMAL_L21E"/>
    <property type="match status" value="1"/>
</dbReference>
<dbReference type="FunFam" id="3.10.290.10:FF:000021">
    <property type="entry name" value="40S ribosomal protein S9"/>
    <property type="match status" value="1"/>
</dbReference>
<comment type="similarity">
    <text evidence="1 8">Belongs to the universal ribosomal protein uS4 family.</text>
</comment>
<reference evidence="12" key="1">
    <citation type="journal article" date="2021" name="Open Biol.">
        <title>Shared evolutionary footprints suggest mitochondrial oxidative damage underlies multiple complex I losses in fungi.</title>
        <authorList>
            <person name="Schikora-Tamarit M.A."/>
            <person name="Marcet-Houben M."/>
            <person name="Nosek J."/>
            <person name="Gabaldon T."/>
        </authorList>
    </citation>
    <scope>NUCLEOTIDE SEQUENCE</scope>
    <source>
        <strain evidence="12">NCAIM Y.01608</strain>
    </source>
</reference>
<dbReference type="SUPFAM" id="SSF50104">
    <property type="entry name" value="Translation proteins SH3-like domain"/>
    <property type="match status" value="1"/>
</dbReference>
<evidence type="ECO:0000256" key="9">
    <source>
        <dbReference type="SAM" id="MobiDB-lite"/>
    </source>
</evidence>
<dbReference type="GO" id="GO:0015934">
    <property type="term" value="C:large ribosomal subunit"/>
    <property type="evidence" value="ECO:0007669"/>
    <property type="project" value="UniProtKB-ARBA"/>
</dbReference>
<evidence type="ECO:0000313" key="12">
    <source>
        <dbReference type="EMBL" id="KAH3660612.1"/>
    </source>
</evidence>
<feature type="domain" description="RNA-binding S4" evidence="10">
    <location>
        <begin position="120"/>
        <end position="188"/>
    </location>
</feature>
<dbReference type="NCBIfam" id="TIGR01018">
    <property type="entry name" value="uS4_arch"/>
    <property type="match status" value="1"/>
</dbReference>
<evidence type="ECO:0000256" key="2">
    <source>
        <dbReference type="ARBA" id="ARBA00008427"/>
    </source>
</evidence>
<dbReference type="Gene3D" id="6.10.250.3260">
    <property type="match status" value="1"/>
</dbReference>
<comment type="caution">
    <text evidence="12">The sequence shown here is derived from an EMBL/GenBank/DDBJ whole genome shotgun (WGS) entry which is preliminary data.</text>
</comment>
<dbReference type="InterPro" id="IPR036986">
    <property type="entry name" value="S4_RNA-bd_sf"/>
</dbReference>
<dbReference type="GO" id="GO:0015935">
    <property type="term" value="C:small ribosomal subunit"/>
    <property type="evidence" value="ECO:0007669"/>
    <property type="project" value="InterPro"/>
</dbReference>
<keyword evidence="3 7" id="KW-0699">rRNA-binding</keyword>
<accession>A0A9P8NWR2</accession>
<dbReference type="FunFam" id="2.30.30.70:FF:000001">
    <property type="entry name" value="60S ribosomal protein L21"/>
    <property type="match status" value="1"/>
</dbReference>
<reference evidence="12" key="2">
    <citation type="submission" date="2021-01" db="EMBL/GenBank/DDBJ databases">
        <authorList>
            <person name="Schikora-Tamarit M.A."/>
        </authorList>
    </citation>
    <scope>NUCLEOTIDE SEQUENCE</scope>
    <source>
        <strain evidence="12">NCAIM Y.01608</strain>
    </source>
</reference>
<dbReference type="SMART" id="SM00363">
    <property type="entry name" value="S4"/>
    <property type="match status" value="1"/>
</dbReference>
<feature type="region of interest" description="Disordered" evidence="9">
    <location>
        <begin position="172"/>
        <end position="208"/>
    </location>
</feature>
<evidence type="ECO:0000256" key="1">
    <source>
        <dbReference type="ARBA" id="ARBA00007465"/>
    </source>
</evidence>
<proteinExistence type="inferred from homology"/>
<dbReference type="Gene3D" id="2.30.30.70">
    <property type="entry name" value="Ribosomal protein L21"/>
    <property type="match status" value="1"/>
</dbReference>
<evidence type="ECO:0000256" key="8">
    <source>
        <dbReference type="RuleBase" id="RU003699"/>
    </source>
</evidence>
<keyword evidence="6 8" id="KW-0687">Ribonucleoprotein</keyword>
<dbReference type="EMBL" id="JAEUBD010001468">
    <property type="protein sequence ID" value="KAH3660612.1"/>
    <property type="molecule type" value="Genomic_DNA"/>
</dbReference>
<evidence type="ECO:0000313" key="13">
    <source>
        <dbReference type="Proteomes" id="UP000788993"/>
    </source>
</evidence>
<keyword evidence="5 8" id="KW-0689">Ribosomal protein</keyword>
<dbReference type="PROSITE" id="PS50889">
    <property type="entry name" value="S4"/>
    <property type="match status" value="1"/>
</dbReference>
<dbReference type="InterPro" id="IPR001147">
    <property type="entry name" value="Ribosomal_eL21"/>
</dbReference>
<dbReference type="GO" id="GO:0003735">
    <property type="term" value="F:structural constituent of ribosome"/>
    <property type="evidence" value="ECO:0007669"/>
    <property type="project" value="InterPro"/>
</dbReference>
<dbReference type="GO" id="GO:0019843">
    <property type="term" value="F:rRNA binding"/>
    <property type="evidence" value="ECO:0007669"/>
    <property type="project" value="UniProtKB-KW"/>
</dbReference>
<dbReference type="CDD" id="cd00165">
    <property type="entry name" value="S4"/>
    <property type="match status" value="1"/>
</dbReference>
<dbReference type="Pfam" id="PF01157">
    <property type="entry name" value="Ribosomal_L21e"/>
    <property type="match status" value="1"/>
</dbReference>
<feature type="region of interest" description="Disordered" evidence="9">
    <location>
        <begin position="1"/>
        <end position="28"/>
    </location>
</feature>
<dbReference type="SMART" id="SM01390">
    <property type="entry name" value="Ribosomal_S4"/>
    <property type="match status" value="1"/>
</dbReference>
<dbReference type="InterPro" id="IPR002942">
    <property type="entry name" value="S4_RNA-bd"/>
</dbReference>
<feature type="compositionally biased region" description="Basic and acidic residues" evidence="9">
    <location>
        <begin position="1"/>
        <end position="10"/>
    </location>
</feature>
<organism evidence="12 13">
    <name type="scientific">Ogataea polymorpha</name>
    <dbReference type="NCBI Taxonomy" id="460523"/>
    <lineage>
        <taxon>Eukaryota</taxon>
        <taxon>Fungi</taxon>
        <taxon>Dikarya</taxon>
        <taxon>Ascomycota</taxon>
        <taxon>Saccharomycotina</taxon>
        <taxon>Pichiomycetes</taxon>
        <taxon>Pichiales</taxon>
        <taxon>Pichiaceae</taxon>
        <taxon>Ogataea</taxon>
    </lineage>
</organism>
<dbReference type="NCBIfam" id="NF003139">
    <property type="entry name" value="PRK04051.1"/>
    <property type="match status" value="1"/>
</dbReference>
<dbReference type="SUPFAM" id="SSF55174">
    <property type="entry name" value="Alpha-L RNA-binding motif"/>
    <property type="match status" value="1"/>
</dbReference>
<keyword evidence="4 7" id="KW-0694">RNA-binding</keyword>
<dbReference type="Proteomes" id="UP000788993">
    <property type="component" value="Unassembled WGS sequence"/>
</dbReference>
<dbReference type="AlphaFoldDB" id="A0A9P8NWR2"/>
<evidence type="ECO:0000259" key="11">
    <source>
        <dbReference type="SMART" id="SM01390"/>
    </source>
</evidence>
<comment type="similarity">
    <text evidence="2">Belongs to the eukaryotic ribosomal protein eL21 family.</text>
</comment>
<dbReference type="InterPro" id="IPR001912">
    <property type="entry name" value="Ribosomal_uS4_N"/>
</dbReference>
<dbReference type="GO" id="GO:0006412">
    <property type="term" value="P:translation"/>
    <property type="evidence" value="ECO:0007669"/>
    <property type="project" value="InterPro"/>
</dbReference>
<dbReference type="PROSITE" id="PS00632">
    <property type="entry name" value="RIBOSOMAL_S4"/>
    <property type="match status" value="1"/>
</dbReference>
<feature type="domain" description="Small ribosomal subunit protein uS4 N-terminal" evidence="11">
    <location>
        <begin position="4"/>
        <end position="119"/>
    </location>
</feature>
<dbReference type="InterPro" id="IPR018079">
    <property type="entry name" value="Ribosomal_uS4_CS"/>
</dbReference>
<dbReference type="InterPro" id="IPR018259">
    <property type="entry name" value="Ribosomal_eL21_CS"/>
</dbReference>
<evidence type="ECO:0000259" key="10">
    <source>
        <dbReference type="SMART" id="SM00363"/>
    </source>
</evidence>
<dbReference type="Pfam" id="PF01479">
    <property type="entry name" value="S4"/>
    <property type="match status" value="1"/>
</dbReference>
<gene>
    <name evidence="12" type="ORF">OGATHE_004944</name>
</gene>
<protein>
    <submittedName>
        <fullName evidence="12">Uncharacterized protein</fullName>
    </submittedName>
</protein>
<feature type="compositionally biased region" description="Acidic residues" evidence="9">
    <location>
        <begin position="196"/>
        <end position="205"/>
    </location>
</feature>
<name>A0A9P8NWR2_9ASCO</name>
<evidence type="ECO:0000256" key="4">
    <source>
        <dbReference type="ARBA" id="ARBA00022884"/>
    </source>
</evidence>
<dbReference type="Pfam" id="PF00163">
    <property type="entry name" value="Ribosomal_S4"/>
    <property type="match status" value="1"/>
</dbReference>
<dbReference type="FunFam" id="6.10.250.3260:FF:000001">
    <property type="entry name" value="60S ribosomal protein L21"/>
    <property type="match status" value="1"/>
</dbReference>
<keyword evidence="13" id="KW-1185">Reference proteome</keyword>
<dbReference type="InterPro" id="IPR008991">
    <property type="entry name" value="Translation_prot_SH3-like_sf"/>
</dbReference>
<dbReference type="Gene3D" id="3.10.290.10">
    <property type="entry name" value="RNA-binding S4 domain"/>
    <property type="match status" value="1"/>
</dbReference>
<evidence type="ECO:0000256" key="7">
    <source>
        <dbReference type="PROSITE-ProRule" id="PRU00182"/>
    </source>
</evidence>
<sequence length="358" mass="40723">MPSKYQKHDWTFSSRGAPRTHSKTYSVPKRPYESARLDAELKLAGEYGLKNKHEIYRIGFQLSKIRRAARDLLTRDEKDEKRLFEGNALIRRLVRVGILPEDKMKLDYVLSLKIEDFLERRLQTQVFKLGLAKSIHHARVLITQRHIAVGKQIVTIPSFMVRLDSQKHIDFAPTSPYGGGRPGRNKRKSQASAGGDAEEGEEDDDHGLRSRTRYAFSRDFKQHGTLPMSVYLKTYKVGDIVDIKVNGSIQQGMPYKYYHGKTGIVFNVTKSSVGVIVYKIVGNRYIEKRLNVRIEHVKHSKCRQEFLNRVKENAAKKAAAKASGEPVLLKRQPAPPRPSKVVAGVPTNLAPIAYETYI</sequence>
<dbReference type="PANTHER" id="PTHR20981">
    <property type="entry name" value="60S RIBOSOMAL PROTEIN L21"/>
    <property type="match status" value="1"/>
</dbReference>
<evidence type="ECO:0000256" key="3">
    <source>
        <dbReference type="ARBA" id="ARBA00022730"/>
    </source>
</evidence>